<feature type="domain" description="Myb/SANT-like" evidence="10">
    <location>
        <begin position="216"/>
        <end position="287"/>
    </location>
</feature>
<evidence type="ECO:0000313" key="12">
    <source>
        <dbReference type="Proteomes" id="UP000481153"/>
    </source>
</evidence>
<dbReference type="AlphaFoldDB" id="A0A6G0WAV7"/>
<gene>
    <name evidence="11" type="ORF">Ae201684_016905</name>
</gene>
<evidence type="ECO:0000256" key="4">
    <source>
        <dbReference type="ARBA" id="ARBA00022692"/>
    </source>
</evidence>
<dbReference type="Proteomes" id="UP000481153">
    <property type="component" value="Unassembled WGS sequence"/>
</dbReference>
<evidence type="ECO:0000256" key="1">
    <source>
        <dbReference type="ARBA" id="ARBA00004141"/>
    </source>
</evidence>
<dbReference type="Pfam" id="PF12776">
    <property type="entry name" value="Myb_DNA-bind_3"/>
    <property type="match status" value="1"/>
</dbReference>
<keyword evidence="3" id="KW-0813">Transport</keyword>
<evidence type="ECO:0000256" key="2">
    <source>
        <dbReference type="ARBA" id="ARBA00006595"/>
    </source>
</evidence>
<feature type="transmembrane region" description="Helical" evidence="8">
    <location>
        <begin position="168"/>
        <end position="187"/>
    </location>
</feature>
<feature type="chain" id="PRO_5026262885" description="Myb/SANT-like domain-containing protein" evidence="9">
    <location>
        <begin position="21"/>
        <end position="414"/>
    </location>
</feature>
<feature type="transmembrane region" description="Helical" evidence="8">
    <location>
        <begin position="141"/>
        <end position="159"/>
    </location>
</feature>
<evidence type="ECO:0000256" key="9">
    <source>
        <dbReference type="SAM" id="SignalP"/>
    </source>
</evidence>
<dbReference type="SUPFAM" id="SSF103473">
    <property type="entry name" value="MFS general substrate transporter"/>
    <property type="match status" value="1"/>
</dbReference>
<feature type="signal peptide" evidence="9">
    <location>
        <begin position="1"/>
        <end position="20"/>
    </location>
</feature>
<dbReference type="InterPro" id="IPR036259">
    <property type="entry name" value="MFS_trans_sf"/>
</dbReference>
<dbReference type="InterPro" id="IPR024752">
    <property type="entry name" value="Myb/SANT-like_dom"/>
</dbReference>
<dbReference type="PANTHER" id="PTHR20772">
    <property type="entry name" value="PROTEIN FMP42"/>
    <property type="match status" value="1"/>
</dbReference>
<reference evidence="11 12" key="1">
    <citation type="submission" date="2019-07" db="EMBL/GenBank/DDBJ databases">
        <title>Genomics analysis of Aphanomyces spp. identifies a new class of oomycete effector associated with host adaptation.</title>
        <authorList>
            <person name="Gaulin E."/>
        </authorList>
    </citation>
    <scope>NUCLEOTIDE SEQUENCE [LARGE SCALE GENOMIC DNA]</scope>
    <source>
        <strain evidence="11 12">ATCC 201684</strain>
    </source>
</reference>
<name>A0A6G0WAV7_9STRA</name>
<feature type="transmembrane region" description="Helical" evidence="8">
    <location>
        <begin position="108"/>
        <end position="129"/>
    </location>
</feature>
<comment type="caution">
    <text evidence="11">The sequence shown here is derived from an EMBL/GenBank/DDBJ whole genome shotgun (WGS) entry which is preliminary data.</text>
</comment>
<dbReference type="GO" id="GO:0016020">
    <property type="term" value="C:membrane"/>
    <property type="evidence" value="ECO:0007669"/>
    <property type="project" value="UniProtKB-SubCell"/>
</dbReference>
<keyword evidence="9" id="KW-0732">Signal</keyword>
<evidence type="ECO:0000259" key="10">
    <source>
        <dbReference type="Pfam" id="PF12776"/>
    </source>
</evidence>
<keyword evidence="4 8" id="KW-0812">Transmembrane</keyword>
<evidence type="ECO:0000256" key="6">
    <source>
        <dbReference type="ARBA" id="ARBA00022989"/>
    </source>
</evidence>
<keyword evidence="7 8" id="KW-0472">Membrane</keyword>
<sequence>MTIFLAWLLTLLTSGGLISGFGPVYTRLVDEKQWHDLCPPNTTEVCSDQEVKLQSIYSTGLLMNVLGHEIFGTLLDMIGPRYMTLIAYVFSVIGNVCMAYGDATSGTGILLVVGYAMIGFGGMGILFASLQLSMLFRDEELYTALLVAAMGSGYVYILLKLDISRETFFLSYTGVSLAAMIIVYLVYPVHHIAAFRIQQPMAQKTARTQQLDKPARWTQELDDEFVAYYVEIAGRAHDVVSGGKCLKNAGWQAILAKLDGRGNIVDINQLKNRWKRLKEDYVDYAWLEKKFSGDGLQGIDDAKWAELDEGRKHKYSRFRFTPFRHYSVLDGIVGDSMANCEYMQSAADRRLCNEYANSSVLQSNVSASDESLDHNQEGTVPKTMTAAKRRAKLVNERMKANRKRKEVADKKTWN</sequence>
<evidence type="ECO:0000256" key="7">
    <source>
        <dbReference type="ARBA" id="ARBA00023136"/>
    </source>
</evidence>
<comment type="similarity">
    <text evidence="2">Belongs to the SLC43A transporter (TC 2.A.1.44) family.</text>
</comment>
<comment type="subcellular location">
    <subcellularLocation>
        <location evidence="1">Membrane</location>
        <topology evidence="1">Multi-pass membrane protein</topology>
    </subcellularLocation>
</comment>
<keyword evidence="5" id="KW-0029">Amino-acid transport</keyword>
<dbReference type="InterPro" id="IPR052599">
    <property type="entry name" value="SLC43A_AATransporter"/>
</dbReference>
<dbReference type="VEuPathDB" id="FungiDB:AeMF1_016117"/>
<feature type="transmembrane region" description="Helical" evidence="8">
    <location>
        <begin position="82"/>
        <end position="101"/>
    </location>
</feature>
<accession>A0A6G0WAV7</accession>
<dbReference type="Gene3D" id="1.20.1250.20">
    <property type="entry name" value="MFS general substrate transporter like domains"/>
    <property type="match status" value="1"/>
</dbReference>
<dbReference type="VEuPathDB" id="FungiDB:AeMF1_020030"/>
<protein>
    <recommendedName>
        <fullName evidence="10">Myb/SANT-like domain-containing protein</fullName>
    </recommendedName>
</protein>
<evidence type="ECO:0000256" key="3">
    <source>
        <dbReference type="ARBA" id="ARBA00022448"/>
    </source>
</evidence>
<evidence type="ECO:0000256" key="5">
    <source>
        <dbReference type="ARBA" id="ARBA00022970"/>
    </source>
</evidence>
<evidence type="ECO:0000313" key="11">
    <source>
        <dbReference type="EMBL" id="KAF0724363.1"/>
    </source>
</evidence>
<evidence type="ECO:0000256" key="8">
    <source>
        <dbReference type="SAM" id="Phobius"/>
    </source>
</evidence>
<dbReference type="GO" id="GO:0006865">
    <property type="term" value="P:amino acid transport"/>
    <property type="evidence" value="ECO:0007669"/>
    <property type="project" value="UniProtKB-KW"/>
</dbReference>
<keyword evidence="12" id="KW-1185">Reference proteome</keyword>
<dbReference type="EMBL" id="VJMJ01000272">
    <property type="protein sequence ID" value="KAF0724363.1"/>
    <property type="molecule type" value="Genomic_DNA"/>
</dbReference>
<keyword evidence="6 8" id="KW-1133">Transmembrane helix</keyword>
<organism evidence="11 12">
    <name type="scientific">Aphanomyces euteiches</name>
    <dbReference type="NCBI Taxonomy" id="100861"/>
    <lineage>
        <taxon>Eukaryota</taxon>
        <taxon>Sar</taxon>
        <taxon>Stramenopiles</taxon>
        <taxon>Oomycota</taxon>
        <taxon>Saprolegniomycetes</taxon>
        <taxon>Saprolegniales</taxon>
        <taxon>Verrucalvaceae</taxon>
        <taxon>Aphanomyces</taxon>
    </lineage>
</organism>
<dbReference type="PANTHER" id="PTHR20772:SF2">
    <property type="entry name" value="PROTEIN FMP42"/>
    <property type="match status" value="1"/>
</dbReference>
<proteinExistence type="inferred from homology"/>